<evidence type="ECO:0000256" key="2">
    <source>
        <dbReference type="SAM" id="SignalP"/>
    </source>
</evidence>
<dbReference type="EMBL" id="CAADRA010007041">
    <property type="protein sequence ID" value="VFT98762.1"/>
    <property type="molecule type" value="Genomic_DNA"/>
</dbReference>
<dbReference type="Pfam" id="PF00561">
    <property type="entry name" value="Abhydrolase_1"/>
    <property type="match status" value="1"/>
</dbReference>
<keyword evidence="1" id="KW-1133">Transmembrane helix</keyword>
<proteinExistence type="predicted"/>
<keyword evidence="2" id="KW-0732">Signal</keyword>
<organism evidence="5 6">
    <name type="scientific">Aphanomyces stellatus</name>
    <dbReference type="NCBI Taxonomy" id="120398"/>
    <lineage>
        <taxon>Eukaryota</taxon>
        <taxon>Sar</taxon>
        <taxon>Stramenopiles</taxon>
        <taxon>Oomycota</taxon>
        <taxon>Saprolegniomycetes</taxon>
        <taxon>Saprolegniales</taxon>
        <taxon>Verrucalvaceae</taxon>
        <taxon>Aphanomyces</taxon>
    </lineage>
</organism>
<sequence length="608" mass="64873">MRVAFLASALAASAAAADLQVDWADCPVFTPRDVKTPPALVSNATAQCAFVKMPLCHTGVCKSTKDITVFVKRVVATNANTTKTPKALWVMQGGPGAASDSLDGMIDNLHTAFGDSVSIYTMDHRGVGRSSHLNCSNTPYDPKTTVACLKTIKATYGDEAPAGFSVTSAASDLKAFLESPLFANTDVFMYGVSYGTYLTERLMHLAPKQVKGYILDGIQSEQFYTTKDAPYYSNWDRDVGDVVDVFFKYCDKDTFCASKIGPNSKQFTQKMLAALDSKASPCSDIMYAAAKVQGVDKPSVVLGPMLNGIWIAKQAPALVPALIYRLNRCNKDDLAVLTAMSQSADKGAAKFASIDKGTVDSLLAEAAASSDVLKNNIVFSEIWEIPSPSLEKITKWHTDAIMGIMGPVAAAQELSEYCIYRGNDDAVACKNATKYDVDFKYARDANWNHTATIPAGASVLLLNGMLDTQTVIKYARDEFETMNGTKKLLLEFPYGVHGLVGQTPVNGTTAFDCAISIVATFVQSADLGKIDSSCIQKLDKVDFSRSPIDVAMEIFKTTDVYGATAAASSLPGANMTTAKPMVKSTAAAGLTIGFTASAAAVVVAAIWA</sequence>
<feature type="domain" description="AB hydrolase-1" evidence="3">
    <location>
        <begin position="92"/>
        <end position="232"/>
    </location>
</feature>
<evidence type="ECO:0000313" key="4">
    <source>
        <dbReference type="EMBL" id="KAF0686129.1"/>
    </source>
</evidence>
<accession>A0A485LJJ3</accession>
<evidence type="ECO:0000256" key="1">
    <source>
        <dbReference type="SAM" id="Phobius"/>
    </source>
</evidence>
<evidence type="ECO:0000313" key="6">
    <source>
        <dbReference type="Proteomes" id="UP000332933"/>
    </source>
</evidence>
<protein>
    <submittedName>
        <fullName evidence="5">Aste57867_22094 protein</fullName>
    </submittedName>
</protein>
<dbReference type="Proteomes" id="UP000332933">
    <property type="component" value="Unassembled WGS sequence"/>
</dbReference>
<gene>
    <name evidence="5" type="primary">Aste57867_22094</name>
    <name evidence="4" type="ORF">As57867_022025</name>
    <name evidence="5" type="ORF">ASTE57867_22094</name>
</gene>
<dbReference type="Gene3D" id="3.40.50.1820">
    <property type="entry name" value="alpha/beta hydrolase"/>
    <property type="match status" value="1"/>
</dbReference>
<keyword evidence="6" id="KW-1185">Reference proteome</keyword>
<dbReference type="EMBL" id="VJMH01007015">
    <property type="protein sequence ID" value="KAF0686129.1"/>
    <property type="molecule type" value="Genomic_DNA"/>
</dbReference>
<dbReference type="InterPro" id="IPR029058">
    <property type="entry name" value="AB_hydrolase_fold"/>
</dbReference>
<keyword evidence="1" id="KW-0812">Transmembrane</keyword>
<dbReference type="OrthoDB" id="425534at2759"/>
<dbReference type="AlphaFoldDB" id="A0A485LJJ3"/>
<reference evidence="5 6" key="1">
    <citation type="submission" date="2019-03" db="EMBL/GenBank/DDBJ databases">
        <authorList>
            <person name="Gaulin E."/>
            <person name="Dumas B."/>
        </authorList>
    </citation>
    <scope>NUCLEOTIDE SEQUENCE [LARGE SCALE GENOMIC DNA]</scope>
    <source>
        <strain evidence="5">CBS 568.67</strain>
    </source>
</reference>
<feature type="signal peptide" evidence="2">
    <location>
        <begin position="1"/>
        <end position="16"/>
    </location>
</feature>
<evidence type="ECO:0000313" key="5">
    <source>
        <dbReference type="EMBL" id="VFT98762.1"/>
    </source>
</evidence>
<dbReference type="InterPro" id="IPR000073">
    <property type="entry name" value="AB_hydrolase_1"/>
</dbReference>
<name>A0A485LJJ3_9STRA</name>
<dbReference type="SUPFAM" id="SSF53474">
    <property type="entry name" value="alpha/beta-Hydrolases"/>
    <property type="match status" value="1"/>
</dbReference>
<evidence type="ECO:0000259" key="3">
    <source>
        <dbReference type="Pfam" id="PF00561"/>
    </source>
</evidence>
<feature type="transmembrane region" description="Helical" evidence="1">
    <location>
        <begin position="586"/>
        <end position="607"/>
    </location>
</feature>
<reference evidence="4" key="2">
    <citation type="submission" date="2019-06" db="EMBL/GenBank/DDBJ databases">
        <title>Genomics analysis of Aphanomyces spp. identifies a new class of oomycete effector associated with host adaptation.</title>
        <authorList>
            <person name="Gaulin E."/>
        </authorList>
    </citation>
    <scope>NUCLEOTIDE SEQUENCE</scope>
    <source>
        <strain evidence="4">CBS 578.67</strain>
    </source>
</reference>
<feature type="chain" id="PRO_5033437745" evidence="2">
    <location>
        <begin position="17"/>
        <end position="608"/>
    </location>
</feature>
<keyword evidence="1" id="KW-0472">Membrane</keyword>